<dbReference type="InterPro" id="IPR027417">
    <property type="entry name" value="P-loop_NTPase"/>
</dbReference>
<evidence type="ECO:0000256" key="5">
    <source>
        <dbReference type="ARBA" id="ARBA00022840"/>
    </source>
</evidence>
<dbReference type="SMART" id="SM00382">
    <property type="entry name" value="AAA"/>
    <property type="match status" value="1"/>
</dbReference>
<dbReference type="EMBL" id="GL377576">
    <property type="protein sequence ID" value="EFJ30269.1"/>
    <property type="molecule type" value="Genomic_DNA"/>
</dbReference>
<evidence type="ECO:0000256" key="1">
    <source>
        <dbReference type="ARBA" id="ARBA00004141"/>
    </source>
</evidence>
<dbReference type="SUPFAM" id="SSF52540">
    <property type="entry name" value="P-loop containing nucleoside triphosphate hydrolases"/>
    <property type="match status" value="1"/>
</dbReference>
<feature type="transmembrane region" description="Helical" evidence="8">
    <location>
        <begin position="583"/>
        <end position="604"/>
    </location>
</feature>
<dbReference type="OrthoDB" id="66620at2759"/>
<keyword evidence="3 8" id="KW-0812">Transmembrane</keyword>
<feature type="transmembrane region" description="Helical" evidence="8">
    <location>
        <begin position="326"/>
        <end position="344"/>
    </location>
</feature>
<dbReference type="Pfam" id="PF01061">
    <property type="entry name" value="ABC2_membrane"/>
    <property type="match status" value="1"/>
</dbReference>
<dbReference type="GeneID" id="9658918"/>
<keyword evidence="7 8" id="KW-0472">Membrane</keyword>
<dbReference type="Gramene" id="EFJ30269">
    <property type="protein sequence ID" value="EFJ30269"/>
    <property type="gene ID" value="SELMODRAFT_90769"/>
</dbReference>
<dbReference type="InterPro" id="IPR003439">
    <property type="entry name" value="ABC_transporter-like_ATP-bd"/>
</dbReference>
<evidence type="ECO:0000256" key="7">
    <source>
        <dbReference type="ARBA" id="ARBA00023136"/>
    </source>
</evidence>
<dbReference type="PROSITE" id="PS50893">
    <property type="entry name" value="ABC_TRANSPORTER_2"/>
    <property type="match status" value="1"/>
</dbReference>
<dbReference type="HOGENOM" id="CLU_448795_0_0_1"/>
<dbReference type="InterPro" id="IPR003593">
    <property type="entry name" value="AAA+_ATPase"/>
</dbReference>
<gene>
    <name evidence="10" type="primary">SmABCG3</name>
    <name evidence="10" type="ORF">SELMODRAFT_90769</name>
</gene>
<evidence type="ECO:0000313" key="10">
    <source>
        <dbReference type="EMBL" id="EFJ30269.1"/>
    </source>
</evidence>
<keyword evidence="11" id="KW-1185">Reference proteome</keyword>
<evidence type="ECO:0000259" key="9">
    <source>
        <dbReference type="PROSITE" id="PS50893"/>
    </source>
</evidence>
<dbReference type="InterPro" id="IPR013525">
    <property type="entry name" value="ABC2_TM"/>
</dbReference>
<comment type="subcellular location">
    <subcellularLocation>
        <location evidence="1">Membrane</location>
        <topology evidence="1">Multi-pass membrane protein</topology>
    </subcellularLocation>
</comment>
<keyword evidence="4" id="KW-0547">Nucleotide-binding</keyword>
<accession>D8RD85</accession>
<feature type="non-terminal residue" evidence="10">
    <location>
        <position position="1"/>
    </location>
</feature>
<feature type="domain" description="ABC transporter" evidence="9">
    <location>
        <begin position="1"/>
        <end position="229"/>
    </location>
</feature>
<dbReference type="Pfam" id="PF00005">
    <property type="entry name" value="ABC_tran"/>
    <property type="match status" value="1"/>
</dbReference>
<feature type="transmembrane region" description="Helical" evidence="8">
    <location>
        <begin position="356"/>
        <end position="375"/>
    </location>
</feature>
<dbReference type="GO" id="GO:0016887">
    <property type="term" value="F:ATP hydrolysis activity"/>
    <property type="evidence" value="ECO:0007669"/>
    <property type="project" value="InterPro"/>
</dbReference>
<sequence>VVLDNVSGYAKPGTMLAIAGGTRSGKATLLNCIAGRLPPGKLEGDVSLNGLKLDRLAICRISGFAEKLEAHQQYLTVRESLEFSANLRLGKQISADDKARHVTEVLELLGLSAMSNQLVGNLKLVTARIQETRRKLTIAVELAVNPGILFLEDPTAQLDGTSSREILRLLQSVALSGRTIISMLDHPSGEALSVFNDVLVLAIGGHTAYFGPVGWNCKQVLHYFTSVPSSPPYNEQWNPVTYILGALGGGIKERKPLHDFSQLYQSSSLHQANAEVLERLLKQQPDPELKNISSRYAASFKTQAAMVFLRNQRFLWRNVTYTLRRLLGTILVALVMGTLYLNISVEKLLSMTSASLFPYIQLIMISGLTANNVIPQLGTDRLVYYRENRARMYSPMLYPLSWAIAEVPYLLLGTLAFVGIGNGLANLAVDSVSAFVQYWIGLFLFTLAVTYFGIFVTLLFPNSLLAMTVSSISTSVWVASSGVSIPRYNIQFYKWLYWINPYQYAVNILTTTAFHCDTGTPACNACTIGASCPGCKCKRLVDLEKKLVQIYGPVFSQFIRASFVWERLSKARVLEKHRIGKDFLALAFMVLLFAVLAIVSFARLKHNRK</sequence>
<dbReference type="PANTHER" id="PTHR19241">
    <property type="entry name" value="ATP-BINDING CASSETTE TRANSPORTER"/>
    <property type="match status" value="1"/>
</dbReference>
<protein>
    <submittedName>
        <fullName evidence="10">ATP-binding cassette transporter</fullName>
    </submittedName>
</protein>
<dbReference type="GO" id="GO:0005886">
    <property type="term" value="C:plasma membrane"/>
    <property type="evidence" value="ECO:0007669"/>
    <property type="project" value="UniProtKB-ARBA"/>
</dbReference>
<dbReference type="InParanoid" id="D8RD85"/>
<evidence type="ECO:0000313" key="11">
    <source>
        <dbReference type="Proteomes" id="UP000001514"/>
    </source>
</evidence>
<dbReference type="OMA" id="FEKEMAY"/>
<evidence type="ECO:0000256" key="6">
    <source>
        <dbReference type="ARBA" id="ARBA00022989"/>
    </source>
</evidence>
<keyword evidence="6 8" id="KW-1133">Transmembrane helix</keyword>
<evidence type="ECO:0000256" key="4">
    <source>
        <dbReference type="ARBA" id="ARBA00022741"/>
    </source>
</evidence>
<organism evidence="11">
    <name type="scientific">Selaginella moellendorffii</name>
    <name type="common">Spikemoss</name>
    <dbReference type="NCBI Taxonomy" id="88036"/>
    <lineage>
        <taxon>Eukaryota</taxon>
        <taxon>Viridiplantae</taxon>
        <taxon>Streptophyta</taxon>
        <taxon>Embryophyta</taxon>
        <taxon>Tracheophyta</taxon>
        <taxon>Lycopodiopsida</taxon>
        <taxon>Selaginellales</taxon>
        <taxon>Selaginellaceae</taxon>
        <taxon>Selaginella</taxon>
    </lineage>
</organism>
<evidence type="ECO:0000256" key="8">
    <source>
        <dbReference type="SAM" id="Phobius"/>
    </source>
</evidence>
<evidence type="ECO:0000256" key="3">
    <source>
        <dbReference type="ARBA" id="ARBA00022692"/>
    </source>
</evidence>
<dbReference type="AlphaFoldDB" id="D8RD85"/>
<proteinExistence type="predicted"/>
<feature type="transmembrane region" description="Helical" evidence="8">
    <location>
        <begin position="438"/>
        <end position="460"/>
    </location>
</feature>
<dbReference type="Gene3D" id="3.40.50.300">
    <property type="entry name" value="P-loop containing nucleotide triphosphate hydrolases"/>
    <property type="match status" value="1"/>
</dbReference>
<dbReference type="GO" id="GO:0140359">
    <property type="term" value="F:ABC-type transporter activity"/>
    <property type="evidence" value="ECO:0007669"/>
    <property type="project" value="InterPro"/>
</dbReference>
<keyword evidence="2" id="KW-0813">Transport</keyword>
<dbReference type="Proteomes" id="UP000001514">
    <property type="component" value="Unassembled WGS sequence"/>
</dbReference>
<reference evidence="10 11" key="1">
    <citation type="journal article" date="2011" name="Science">
        <title>The Selaginella genome identifies genetic changes associated with the evolution of vascular plants.</title>
        <authorList>
            <person name="Banks J.A."/>
            <person name="Nishiyama T."/>
            <person name="Hasebe M."/>
            <person name="Bowman J.L."/>
            <person name="Gribskov M."/>
            <person name="dePamphilis C."/>
            <person name="Albert V.A."/>
            <person name="Aono N."/>
            <person name="Aoyama T."/>
            <person name="Ambrose B.A."/>
            <person name="Ashton N.W."/>
            <person name="Axtell M.J."/>
            <person name="Barker E."/>
            <person name="Barker M.S."/>
            <person name="Bennetzen J.L."/>
            <person name="Bonawitz N.D."/>
            <person name="Chapple C."/>
            <person name="Cheng C."/>
            <person name="Correa L.G."/>
            <person name="Dacre M."/>
            <person name="DeBarry J."/>
            <person name="Dreyer I."/>
            <person name="Elias M."/>
            <person name="Engstrom E.M."/>
            <person name="Estelle M."/>
            <person name="Feng L."/>
            <person name="Finet C."/>
            <person name="Floyd S.K."/>
            <person name="Frommer W.B."/>
            <person name="Fujita T."/>
            <person name="Gramzow L."/>
            <person name="Gutensohn M."/>
            <person name="Harholt J."/>
            <person name="Hattori M."/>
            <person name="Heyl A."/>
            <person name="Hirai T."/>
            <person name="Hiwatashi Y."/>
            <person name="Ishikawa M."/>
            <person name="Iwata M."/>
            <person name="Karol K.G."/>
            <person name="Koehler B."/>
            <person name="Kolukisaoglu U."/>
            <person name="Kubo M."/>
            <person name="Kurata T."/>
            <person name="Lalonde S."/>
            <person name="Li K."/>
            <person name="Li Y."/>
            <person name="Litt A."/>
            <person name="Lyons E."/>
            <person name="Manning G."/>
            <person name="Maruyama T."/>
            <person name="Michael T.P."/>
            <person name="Mikami K."/>
            <person name="Miyazaki S."/>
            <person name="Morinaga S."/>
            <person name="Murata T."/>
            <person name="Mueller-Roeber B."/>
            <person name="Nelson D.R."/>
            <person name="Obara M."/>
            <person name="Oguri Y."/>
            <person name="Olmstead R.G."/>
            <person name="Onodera N."/>
            <person name="Petersen B.L."/>
            <person name="Pils B."/>
            <person name="Prigge M."/>
            <person name="Rensing S.A."/>
            <person name="Riano-Pachon D.M."/>
            <person name="Roberts A.W."/>
            <person name="Sato Y."/>
            <person name="Scheller H.V."/>
            <person name="Schulz B."/>
            <person name="Schulz C."/>
            <person name="Shakirov E.V."/>
            <person name="Shibagaki N."/>
            <person name="Shinohara N."/>
            <person name="Shippen D.E."/>
            <person name="Soerensen I."/>
            <person name="Sotooka R."/>
            <person name="Sugimoto N."/>
            <person name="Sugita M."/>
            <person name="Sumikawa N."/>
            <person name="Tanurdzic M."/>
            <person name="Theissen G."/>
            <person name="Ulvskov P."/>
            <person name="Wakazuki S."/>
            <person name="Weng J.K."/>
            <person name="Willats W.W."/>
            <person name="Wipf D."/>
            <person name="Wolf P.G."/>
            <person name="Yang L."/>
            <person name="Zimmer A.D."/>
            <person name="Zhu Q."/>
            <person name="Mitros T."/>
            <person name="Hellsten U."/>
            <person name="Loque D."/>
            <person name="Otillar R."/>
            <person name="Salamov A."/>
            <person name="Schmutz J."/>
            <person name="Shapiro H."/>
            <person name="Lindquist E."/>
            <person name="Lucas S."/>
            <person name="Rokhsar D."/>
            <person name="Grigoriev I.V."/>
        </authorList>
    </citation>
    <scope>NUCLEOTIDE SEQUENCE [LARGE SCALE GENOMIC DNA]</scope>
</reference>
<dbReference type="eggNOG" id="KOG0065">
    <property type="taxonomic scope" value="Eukaryota"/>
</dbReference>
<dbReference type="KEGG" id="smo:SELMODRAFT_90769"/>
<feature type="transmembrane region" description="Helical" evidence="8">
    <location>
        <begin position="396"/>
        <end position="418"/>
    </location>
</feature>
<name>D8RD85_SELML</name>
<dbReference type="GO" id="GO:0005524">
    <property type="term" value="F:ATP binding"/>
    <property type="evidence" value="ECO:0007669"/>
    <property type="project" value="UniProtKB-KW"/>
</dbReference>
<evidence type="ECO:0000256" key="2">
    <source>
        <dbReference type="ARBA" id="ARBA00022448"/>
    </source>
</evidence>
<keyword evidence="5 10" id="KW-0067">ATP-binding</keyword>